<gene>
    <name evidence="2" type="ORF">G3M78_03565</name>
</gene>
<feature type="transmembrane region" description="Helical" evidence="1">
    <location>
        <begin position="33"/>
        <end position="53"/>
    </location>
</feature>
<evidence type="ECO:0000313" key="2">
    <source>
        <dbReference type="EMBL" id="QPJ64523.1"/>
    </source>
</evidence>
<keyword evidence="1" id="KW-0812">Transmembrane</keyword>
<protein>
    <submittedName>
        <fullName evidence="2">Uncharacterized protein</fullName>
    </submittedName>
</protein>
<dbReference type="EMBL" id="CP048620">
    <property type="protein sequence ID" value="QPJ64523.1"/>
    <property type="molecule type" value="Genomic_DNA"/>
</dbReference>
<sequence>MFCIRNTPFRTITSRCSVSKCRTSRKPTTERPVFSRAGLIGVGLAIFLLAGVLPTEAAPECKTGKRQAVKLEAWMSKQYAPRLRGIRRDFGAMGGTIVNLWVYPAKNPSRTAAIGRCVPVYIAQHILRESLNYFGVADSLVHQGFVGPYWTALGTSLFAESSLQKISEAQFHRLLDDRLDTESFHKLYRQFSRQDKTQRAFGLDVPNPKYLHGLNED</sequence>
<dbReference type="AlphaFoldDB" id="A0A7T0C0Z0"/>
<keyword evidence="1" id="KW-0472">Membrane</keyword>
<evidence type="ECO:0000256" key="1">
    <source>
        <dbReference type="SAM" id="Phobius"/>
    </source>
</evidence>
<accession>A0A7T0C0Z0</accession>
<evidence type="ECO:0000313" key="3">
    <source>
        <dbReference type="Proteomes" id="UP000594464"/>
    </source>
</evidence>
<organism evidence="2 3">
    <name type="scientific">Candidatus Nitrohelix vancouverensis</name>
    <dbReference type="NCBI Taxonomy" id="2705534"/>
    <lineage>
        <taxon>Bacteria</taxon>
        <taxon>Pseudomonadati</taxon>
        <taxon>Nitrospinota/Tectimicrobiota group</taxon>
        <taxon>Nitrospinota</taxon>
        <taxon>Nitrospinia</taxon>
        <taxon>Nitrospinales</taxon>
        <taxon>Nitrospinaceae</taxon>
        <taxon>Candidatus Nitrohelix</taxon>
    </lineage>
</organism>
<dbReference type="Proteomes" id="UP000594464">
    <property type="component" value="Chromosome"/>
</dbReference>
<reference evidence="3" key="1">
    <citation type="submission" date="2020-02" db="EMBL/GenBank/DDBJ databases">
        <title>Genomic and physiological characterization of two novel Nitrospinaceae genera.</title>
        <authorList>
            <person name="Mueller A.J."/>
            <person name="Jung M.-Y."/>
            <person name="Strachan C.R."/>
            <person name="Herbold C.W."/>
            <person name="Kirkegaard R.H."/>
            <person name="Daims H."/>
        </authorList>
    </citation>
    <scope>NUCLEOTIDE SEQUENCE [LARGE SCALE GENOMIC DNA]</scope>
</reference>
<dbReference type="KEGG" id="nva:G3M78_03565"/>
<proteinExistence type="predicted"/>
<name>A0A7T0C0Z0_9BACT</name>
<keyword evidence="1" id="KW-1133">Transmembrane helix</keyword>